<reference evidence="1" key="1">
    <citation type="submission" date="2009-01" db="EMBL/GenBank/DDBJ databases">
        <title>Complete sequence of Anaeromyxobacter dehalogenans 2CP-1.</title>
        <authorList>
            <consortium name="US DOE Joint Genome Institute"/>
            <person name="Lucas S."/>
            <person name="Copeland A."/>
            <person name="Lapidus A."/>
            <person name="Glavina del Rio T."/>
            <person name="Dalin E."/>
            <person name="Tice H."/>
            <person name="Bruce D."/>
            <person name="Goodwin L."/>
            <person name="Pitluck S."/>
            <person name="Saunders E."/>
            <person name="Brettin T."/>
            <person name="Detter J.C."/>
            <person name="Han C."/>
            <person name="Larimer F."/>
            <person name="Land M."/>
            <person name="Hauser L."/>
            <person name="Kyrpides N."/>
            <person name="Ovchinnikova G."/>
            <person name="Beliaev A.S."/>
            <person name="Richardson P."/>
        </authorList>
    </citation>
    <scope>NUCLEOTIDE SEQUENCE</scope>
    <source>
        <strain evidence="1">2CP-1</strain>
    </source>
</reference>
<dbReference type="KEGG" id="acp:A2cp1_3428"/>
<protein>
    <submittedName>
        <fullName evidence="1">Uncharacterized protein</fullName>
    </submittedName>
</protein>
<proteinExistence type="predicted"/>
<dbReference type="EMBL" id="CP001359">
    <property type="protein sequence ID" value="ACL66758.1"/>
    <property type="molecule type" value="Genomic_DNA"/>
</dbReference>
<gene>
    <name evidence="1" type="ordered locus">A2cp1_3428</name>
</gene>
<organism evidence="1 2">
    <name type="scientific">Anaeromyxobacter dehalogenans (strain ATCC BAA-258 / DSM 21875 / 2CP-1)</name>
    <dbReference type="NCBI Taxonomy" id="455488"/>
    <lineage>
        <taxon>Bacteria</taxon>
        <taxon>Pseudomonadati</taxon>
        <taxon>Myxococcota</taxon>
        <taxon>Myxococcia</taxon>
        <taxon>Myxococcales</taxon>
        <taxon>Cystobacterineae</taxon>
        <taxon>Anaeromyxobacteraceae</taxon>
        <taxon>Anaeromyxobacter</taxon>
    </lineage>
</organism>
<sequence>MGLQPFRQGSFAAGELGPRLHGRHDLAKYQVGLRRARNFFLSPEGAALNRPGTPFVREAKDSAAGVDRGARLIPFIFSEDLGQAYELEFGQGYVRFHVGGATIADPLNSAQPYELATPYLAADLPRLKYAQQGDVVTLTCKGYDPRELRRLAHDSWELVPLSFDVPAPNGVVYLGVEALENVADATHPARQWAWQVTEIWEDESGLQWETSPLRVRKIAVGAGATWHTGFTYPLGACVSYAGQFWQSVIADNRGHVPEAVMVGDPPAATYPYWTPVGAVPDPFAVYESNAPTDVVLFPDRTIKLWASGAWTGVDGSRLVGRRVYRGRGTVFGYVGEFEVAEFRDTGDTPDLSYSPPQGRNPFTVFGPAGEVVRLEQPSVVTFHAERRSLLGTAQRPAHAFLSRTGDYYNFDRHTPALVDDAFELELAGRLREEVRWAVGAAALLIGTQSGVWAIRPPSGEVLGPGKATAVPQSSAGSSYLDPLVVPSAVGDAVLYVRTKGSGVRDLVYDDGRQGFVGSDLSLLAKHLFTGYSIKAWTFQEDPWSVAWLVRSDGKLLSLTYVRDQEVWAWAWHDTQGIVEDVCAIPEGTEDAVYLIVKRQIGDGTWHRYVERMASRVLPTEPVEAIDAEGKPYTTARVMAEEGIFLDSAVTARAVPAADPGPVVGGLGHLEGLQVVALADGRVLREDAAGAPLRVAGGQVVLPPGDGEGYQVVHVGLPYVSEFELLDLALPNANVRNQVKTVTRVAFELEASRGLEVAEAAGAPESEWAEWEQPGDGFSVPELFSGLAEVVAFSSWNKKGRAAVRQREPLPCTVLAVTREADVGGS</sequence>
<dbReference type="RefSeq" id="WP_015934565.1">
    <property type="nucleotide sequence ID" value="NC_011891.1"/>
</dbReference>
<evidence type="ECO:0000313" key="2">
    <source>
        <dbReference type="Proteomes" id="UP000007089"/>
    </source>
</evidence>
<name>B8JHP6_ANAD2</name>
<dbReference type="HOGENOM" id="CLU_021036_0_0_7"/>
<keyword evidence="2" id="KW-1185">Reference proteome</keyword>
<dbReference type="Proteomes" id="UP000007089">
    <property type="component" value="Chromosome"/>
</dbReference>
<dbReference type="AlphaFoldDB" id="B8JHP6"/>
<evidence type="ECO:0000313" key="1">
    <source>
        <dbReference type="EMBL" id="ACL66758.1"/>
    </source>
</evidence>
<accession>B8JHP6</accession>